<gene>
    <name evidence="1" type="ORF">CTTA_3706</name>
</gene>
<name>A0A5A7MII1_COMTE</name>
<reference evidence="1 2" key="1">
    <citation type="journal article" date="2019" name="Microbiol. Resour. Announc.">
        <title>Draft Genome Sequence of Comamonas testosteroni TA441, a Bacterium That Has a Cryptic Phenol Degradation Gene Cluster.</title>
        <authorList>
            <person name="Arai H."/>
            <person name="Ishii M."/>
        </authorList>
    </citation>
    <scope>NUCLEOTIDE SEQUENCE [LARGE SCALE GENOMIC DNA]</scope>
    <source>
        <strain evidence="1 2">TA441</strain>
    </source>
</reference>
<accession>A0A5A7MII1</accession>
<evidence type="ECO:0000313" key="1">
    <source>
        <dbReference type="EMBL" id="GEQ76701.1"/>
    </source>
</evidence>
<dbReference type="EMBL" id="BKBW01000007">
    <property type="protein sequence ID" value="GEQ76701.1"/>
    <property type="molecule type" value="Genomic_DNA"/>
</dbReference>
<dbReference type="AlphaFoldDB" id="A0A5A7MII1"/>
<dbReference type="Proteomes" id="UP000323105">
    <property type="component" value="Unassembled WGS sequence"/>
</dbReference>
<sequence>MTTTRFASTADVAHSVCSSEGAQSLPLVQTTKIVDFTLRTVIGLNCQNGNTLDINLGNGHVLSCCIKKAIGPTDV</sequence>
<proteinExistence type="predicted"/>
<protein>
    <submittedName>
        <fullName evidence="1">Uncharacterized protein</fullName>
    </submittedName>
</protein>
<evidence type="ECO:0000313" key="2">
    <source>
        <dbReference type="Proteomes" id="UP000323105"/>
    </source>
</evidence>
<comment type="caution">
    <text evidence="1">The sequence shown here is derived from an EMBL/GenBank/DDBJ whole genome shotgun (WGS) entry which is preliminary data.</text>
</comment>
<dbReference type="RefSeq" id="WP_149356377.1">
    <property type="nucleotide sequence ID" value="NZ_BKBW01000007.1"/>
</dbReference>
<organism evidence="1 2">
    <name type="scientific">Comamonas testosteroni</name>
    <name type="common">Pseudomonas testosteroni</name>
    <dbReference type="NCBI Taxonomy" id="285"/>
    <lineage>
        <taxon>Bacteria</taxon>
        <taxon>Pseudomonadati</taxon>
        <taxon>Pseudomonadota</taxon>
        <taxon>Betaproteobacteria</taxon>
        <taxon>Burkholderiales</taxon>
        <taxon>Comamonadaceae</taxon>
        <taxon>Comamonas</taxon>
    </lineage>
</organism>